<comment type="caution">
    <text evidence="1">The sequence shown here is derived from an EMBL/GenBank/DDBJ whole genome shotgun (WGS) entry which is preliminary data.</text>
</comment>
<organism evidence="1 2">
    <name type="scientific">Araneus ventricosus</name>
    <name type="common">Orbweaver spider</name>
    <name type="synonym">Epeira ventricosa</name>
    <dbReference type="NCBI Taxonomy" id="182803"/>
    <lineage>
        <taxon>Eukaryota</taxon>
        <taxon>Metazoa</taxon>
        <taxon>Ecdysozoa</taxon>
        <taxon>Arthropoda</taxon>
        <taxon>Chelicerata</taxon>
        <taxon>Arachnida</taxon>
        <taxon>Araneae</taxon>
        <taxon>Araneomorphae</taxon>
        <taxon>Entelegynae</taxon>
        <taxon>Araneoidea</taxon>
        <taxon>Araneidae</taxon>
        <taxon>Araneus</taxon>
    </lineage>
</organism>
<dbReference type="Gene3D" id="1.10.10.60">
    <property type="entry name" value="Homeodomain-like"/>
    <property type="match status" value="1"/>
</dbReference>
<dbReference type="OrthoDB" id="3229771at2759"/>
<dbReference type="AlphaFoldDB" id="A0A4Y2QQH9"/>
<dbReference type="Proteomes" id="UP000499080">
    <property type="component" value="Unassembled WGS sequence"/>
</dbReference>
<proteinExistence type="predicted"/>
<name>A0A4Y2QQH9_ARAVE</name>
<accession>A0A4Y2QQH9</accession>
<dbReference type="EMBL" id="BGPR01139990">
    <property type="protein sequence ID" value="GBN65607.1"/>
    <property type="molecule type" value="Genomic_DNA"/>
</dbReference>
<evidence type="ECO:0000313" key="2">
    <source>
        <dbReference type="Proteomes" id="UP000499080"/>
    </source>
</evidence>
<evidence type="ECO:0000313" key="1">
    <source>
        <dbReference type="EMBL" id="GBN65607.1"/>
    </source>
</evidence>
<sequence length="87" mass="10495">MSKCVFLNLEQRIEVLRQYENGKLDRKLAEIFNCGRTQINKDITEKDMILKEYEDFEFRGVKSLVGWLCWVFWRKSHKVVHTAPEKM</sequence>
<keyword evidence="2" id="KW-1185">Reference proteome</keyword>
<gene>
    <name evidence="1" type="ORF">AVEN_177165_1</name>
</gene>
<protein>
    <submittedName>
        <fullName evidence="1">Uncharacterized protein</fullName>
    </submittedName>
</protein>
<reference evidence="1 2" key="1">
    <citation type="journal article" date="2019" name="Sci. Rep.">
        <title>Orb-weaving spider Araneus ventricosus genome elucidates the spidroin gene catalogue.</title>
        <authorList>
            <person name="Kono N."/>
            <person name="Nakamura H."/>
            <person name="Ohtoshi R."/>
            <person name="Moran D.A.P."/>
            <person name="Shinohara A."/>
            <person name="Yoshida Y."/>
            <person name="Fujiwara M."/>
            <person name="Mori M."/>
            <person name="Tomita M."/>
            <person name="Arakawa K."/>
        </authorList>
    </citation>
    <scope>NUCLEOTIDE SEQUENCE [LARGE SCALE GENOMIC DNA]</scope>
</reference>